<sequence length="188" mass="20568">MHCALTATLGSYLRSNLDSYTAQCRILPLRSDFVKLPLFLESVISVGDTKIGPSSAGQDKTEPTSFVPSLRRYQEEANLSDLLNTARAAAAAGIVSLLHLYSIQILRCRLRAAASVSARSRRCHPPSTPPIWCWSVSSSRIKAESTTLSIIAKYKTKFSPAFGFTNIGGLARYCLNCWNAFSYSSSHV</sequence>
<dbReference type="Proteomes" id="UP001341840">
    <property type="component" value="Unassembled WGS sequence"/>
</dbReference>
<protein>
    <submittedName>
        <fullName evidence="1">Uncharacterized protein</fullName>
    </submittedName>
</protein>
<evidence type="ECO:0000313" key="2">
    <source>
        <dbReference type="Proteomes" id="UP001341840"/>
    </source>
</evidence>
<evidence type="ECO:0000313" key="1">
    <source>
        <dbReference type="EMBL" id="MED6193504.1"/>
    </source>
</evidence>
<reference evidence="1 2" key="1">
    <citation type="journal article" date="2023" name="Plants (Basel)">
        <title>Bridging the Gap: Combining Genomics and Transcriptomics Approaches to Understand Stylosanthes scabra, an Orphan Legume from the Brazilian Caatinga.</title>
        <authorList>
            <person name="Ferreira-Neto J.R.C."/>
            <person name="da Silva M.D."/>
            <person name="Binneck E."/>
            <person name="de Melo N.F."/>
            <person name="da Silva R.H."/>
            <person name="de Melo A.L.T.M."/>
            <person name="Pandolfi V."/>
            <person name="Bustamante F.O."/>
            <person name="Brasileiro-Vidal A.C."/>
            <person name="Benko-Iseppon A.M."/>
        </authorList>
    </citation>
    <scope>NUCLEOTIDE SEQUENCE [LARGE SCALE GENOMIC DNA]</scope>
    <source>
        <tissue evidence="1">Leaves</tissue>
    </source>
</reference>
<proteinExistence type="predicted"/>
<dbReference type="EMBL" id="JASCZI010211512">
    <property type="protein sequence ID" value="MED6193504.1"/>
    <property type="molecule type" value="Genomic_DNA"/>
</dbReference>
<gene>
    <name evidence="1" type="ORF">PIB30_020118</name>
</gene>
<accession>A0ABU6X5V2</accession>
<organism evidence="1 2">
    <name type="scientific">Stylosanthes scabra</name>
    <dbReference type="NCBI Taxonomy" id="79078"/>
    <lineage>
        <taxon>Eukaryota</taxon>
        <taxon>Viridiplantae</taxon>
        <taxon>Streptophyta</taxon>
        <taxon>Embryophyta</taxon>
        <taxon>Tracheophyta</taxon>
        <taxon>Spermatophyta</taxon>
        <taxon>Magnoliopsida</taxon>
        <taxon>eudicotyledons</taxon>
        <taxon>Gunneridae</taxon>
        <taxon>Pentapetalae</taxon>
        <taxon>rosids</taxon>
        <taxon>fabids</taxon>
        <taxon>Fabales</taxon>
        <taxon>Fabaceae</taxon>
        <taxon>Papilionoideae</taxon>
        <taxon>50 kb inversion clade</taxon>
        <taxon>dalbergioids sensu lato</taxon>
        <taxon>Dalbergieae</taxon>
        <taxon>Pterocarpus clade</taxon>
        <taxon>Stylosanthes</taxon>
    </lineage>
</organism>
<keyword evidence="2" id="KW-1185">Reference proteome</keyword>
<comment type="caution">
    <text evidence="1">The sequence shown here is derived from an EMBL/GenBank/DDBJ whole genome shotgun (WGS) entry which is preliminary data.</text>
</comment>
<name>A0ABU6X5V2_9FABA</name>